<gene>
    <name evidence="6" type="ORF">G1C98_0408</name>
</gene>
<accession>A0A7Y0HUZ0</accession>
<dbReference type="InterPro" id="IPR005119">
    <property type="entry name" value="LysR_subst-bd"/>
</dbReference>
<dbReference type="InterPro" id="IPR036388">
    <property type="entry name" value="WH-like_DNA-bd_sf"/>
</dbReference>
<dbReference type="PANTHER" id="PTHR30346">
    <property type="entry name" value="TRANSCRIPTIONAL DUAL REGULATOR HCAR-RELATED"/>
    <property type="match status" value="1"/>
</dbReference>
<dbReference type="AlphaFoldDB" id="A0A7Y0HUZ0"/>
<dbReference type="SUPFAM" id="SSF53850">
    <property type="entry name" value="Periplasmic binding protein-like II"/>
    <property type="match status" value="1"/>
</dbReference>
<comment type="similarity">
    <text evidence="1">Belongs to the LysR transcriptional regulatory family.</text>
</comment>
<keyword evidence="3" id="KW-0238">DNA-binding</keyword>
<feature type="domain" description="HTH lysR-type" evidence="5">
    <location>
        <begin position="4"/>
        <end position="61"/>
    </location>
</feature>
<proteinExistence type="inferred from homology"/>
<dbReference type="InterPro" id="IPR036390">
    <property type="entry name" value="WH_DNA-bd_sf"/>
</dbReference>
<evidence type="ECO:0000256" key="4">
    <source>
        <dbReference type="ARBA" id="ARBA00023163"/>
    </source>
</evidence>
<dbReference type="GO" id="GO:0003700">
    <property type="term" value="F:DNA-binding transcription factor activity"/>
    <property type="evidence" value="ECO:0007669"/>
    <property type="project" value="InterPro"/>
</dbReference>
<dbReference type="Proteomes" id="UP000529710">
    <property type="component" value="Unassembled WGS sequence"/>
</dbReference>
<dbReference type="Gene3D" id="1.10.10.10">
    <property type="entry name" value="Winged helix-like DNA-binding domain superfamily/Winged helix DNA-binding domain"/>
    <property type="match status" value="1"/>
</dbReference>
<keyword evidence="4" id="KW-0804">Transcription</keyword>
<protein>
    <submittedName>
        <fullName evidence="6">Transcriptional regulator</fullName>
    </submittedName>
</protein>
<evidence type="ECO:0000256" key="1">
    <source>
        <dbReference type="ARBA" id="ARBA00009437"/>
    </source>
</evidence>
<dbReference type="SUPFAM" id="SSF46785">
    <property type="entry name" value="Winged helix' DNA-binding domain"/>
    <property type="match status" value="1"/>
</dbReference>
<organism evidence="6 7">
    <name type="scientific">Bifidobacterium erythrocebi</name>
    <dbReference type="NCBI Taxonomy" id="2675325"/>
    <lineage>
        <taxon>Bacteria</taxon>
        <taxon>Bacillati</taxon>
        <taxon>Actinomycetota</taxon>
        <taxon>Actinomycetes</taxon>
        <taxon>Bifidobacteriales</taxon>
        <taxon>Bifidobacteriaceae</taxon>
        <taxon>Bifidobacterium</taxon>
    </lineage>
</organism>
<evidence type="ECO:0000313" key="7">
    <source>
        <dbReference type="Proteomes" id="UP000529710"/>
    </source>
</evidence>
<dbReference type="PRINTS" id="PR00039">
    <property type="entry name" value="HTHLYSR"/>
</dbReference>
<dbReference type="PANTHER" id="PTHR30346:SF29">
    <property type="entry name" value="LYSR SUBSTRATE-BINDING"/>
    <property type="match status" value="1"/>
</dbReference>
<dbReference type="Pfam" id="PF00126">
    <property type="entry name" value="HTH_1"/>
    <property type="match status" value="1"/>
</dbReference>
<comment type="caution">
    <text evidence="6">The sequence shown here is derived from an EMBL/GenBank/DDBJ whole genome shotgun (WGS) entry which is preliminary data.</text>
</comment>
<dbReference type="InterPro" id="IPR000847">
    <property type="entry name" value="LysR_HTH_N"/>
</dbReference>
<dbReference type="GO" id="GO:0003677">
    <property type="term" value="F:DNA binding"/>
    <property type="evidence" value="ECO:0007669"/>
    <property type="project" value="UniProtKB-KW"/>
</dbReference>
<sequence length="313" mass="34359">MDRLNPQTLVTLWTIERLGSFSAAAREMGWSQPAISQQIRKCENELGTALVRRTSHGVELTPAGRILAHHGQLIENRLAQAGRDLEEYRRNGSTHIRLVAPPSVCSSFVARVLVHISKSTDIRVSLMQMEPPEAIDALHQGLADCAITFRYNSLPAVDDADLDAECFGIDPLMLLVGASSAIARTYERTHEPVSLREACDESWIAGCETCQANLVSLAKAAGFSPNITHSTDDYWATQNLVEVGMGVSIVSRLATMANLRDDLVACPIRDTNAFRQVCFVARQGDERPAIARVRQEIGKASKQYLEPSPMPAH</sequence>
<dbReference type="RefSeq" id="WP_169078783.1">
    <property type="nucleotide sequence ID" value="NZ_JAAIIF010000006.1"/>
</dbReference>
<dbReference type="PROSITE" id="PS50931">
    <property type="entry name" value="HTH_LYSR"/>
    <property type="match status" value="1"/>
</dbReference>
<name>A0A7Y0HUZ0_9BIFI</name>
<dbReference type="GO" id="GO:0032993">
    <property type="term" value="C:protein-DNA complex"/>
    <property type="evidence" value="ECO:0007669"/>
    <property type="project" value="TreeGrafter"/>
</dbReference>
<dbReference type="Gene3D" id="3.40.190.290">
    <property type="match status" value="1"/>
</dbReference>
<keyword evidence="2" id="KW-0805">Transcription regulation</keyword>
<keyword evidence="7" id="KW-1185">Reference proteome</keyword>
<evidence type="ECO:0000313" key="6">
    <source>
        <dbReference type="EMBL" id="NMM95672.1"/>
    </source>
</evidence>
<evidence type="ECO:0000256" key="3">
    <source>
        <dbReference type="ARBA" id="ARBA00023125"/>
    </source>
</evidence>
<reference evidence="6 7" key="1">
    <citation type="submission" date="2020-02" db="EMBL/GenBank/DDBJ databases">
        <title>Characterization of phylogenetic diversity of novel bifidobacterial species isolated in Czech ZOOs.</title>
        <authorList>
            <person name="Lugli G.A."/>
            <person name="Vera N.B."/>
            <person name="Ventura M."/>
        </authorList>
    </citation>
    <scope>NUCLEOTIDE SEQUENCE [LARGE SCALE GENOMIC DNA]</scope>
    <source>
        <strain evidence="6 7">DSM 109960</strain>
    </source>
</reference>
<evidence type="ECO:0000259" key="5">
    <source>
        <dbReference type="PROSITE" id="PS50931"/>
    </source>
</evidence>
<dbReference type="Pfam" id="PF03466">
    <property type="entry name" value="LysR_substrate"/>
    <property type="match status" value="1"/>
</dbReference>
<evidence type="ECO:0000256" key="2">
    <source>
        <dbReference type="ARBA" id="ARBA00023015"/>
    </source>
</evidence>
<dbReference type="EMBL" id="JAAIIF010000006">
    <property type="protein sequence ID" value="NMM95672.1"/>
    <property type="molecule type" value="Genomic_DNA"/>
</dbReference>